<evidence type="ECO:0000256" key="1">
    <source>
        <dbReference type="ARBA" id="ARBA00023015"/>
    </source>
</evidence>
<evidence type="ECO:0000313" key="5">
    <source>
        <dbReference type="EMBL" id="RRD00222.1"/>
    </source>
</evidence>
<dbReference type="InterPro" id="IPR036388">
    <property type="entry name" value="WH-like_DNA-bd_sf"/>
</dbReference>
<dbReference type="Pfam" id="PF13463">
    <property type="entry name" value="HTH_27"/>
    <property type="match status" value="1"/>
</dbReference>
<dbReference type="InterPro" id="IPR036390">
    <property type="entry name" value="WH_DNA-bd_sf"/>
</dbReference>
<dbReference type="EMBL" id="RQXV01000003">
    <property type="protein sequence ID" value="RRD00222.1"/>
    <property type="molecule type" value="Genomic_DNA"/>
</dbReference>
<evidence type="ECO:0000313" key="6">
    <source>
        <dbReference type="Proteomes" id="UP000267535"/>
    </source>
</evidence>
<evidence type="ECO:0000256" key="3">
    <source>
        <dbReference type="ARBA" id="ARBA00023163"/>
    </source>
</evidence>
<dbReference type="GO" id="GO:0003700">
    <property type="term" value="F:DNA-binding transcription factor activity"/>
    <property type="evidence" value="ECO:0007669"/>
    <property type="project" value="InterPro"/>
</dbReference>
<sequence length="131" mass="14906">MSVSQAVAQLYTGRFKMTRQEWRIMAALGSNHSMSAKEIAAHSSLEKMQVSRAISGLKKAELINQQEDPDDRRYTKLSLTDKGLNIYRQIVPLALAREAFILSDLSDEEQQQLFFLMDKVQNKAKELQQCG</sequence>
<feature type="domain" description="HTH marR-type" evidence="4">
    <location>
        <begin position="1"/>
        <end position="122"/>
    </location>
</feature>
<comment type="caution">
    <text evidence="5">The sequence shown here is derived from an EMBL/GenBank/DDBJ whole genome shotgun (WGS) entry which is preliminary data.</text>
</comment>
<keyword evidence="3" id="KW-0804">Transcription</keyword>
<dbReference type="SUPFAM" id="SSF46785">
    <property type="entry name" value="Winged helix' DNA-binding domain"/>
    <property type="match status" value="1"/>
</dbReference>
<keyword evidence="6" id="KW-1185">Reference proteome</keyword>
<keyword evidence="2" id="KW-0238">DNA-binding</keyword>
<dbReference type="PRINTS" id="PR00598">
    <property type="entry name" value="HTHMARR"/>
</dbReference>
<dbReference type="AlphaFoldDB" id="A0A3P1SSR7"/>
<dbReference type="Gene3D" id="1.10.10.10">
    <property type="entry name" value="Winged helix-like DNA-binding domain superfamily/Winged helix DNA-binding domain"/>
    <property type="match status" value="1"/>
</dbReference>
<dbReference type="PROSITE" id="PS50995">
    <property type="entry name" value="HTH_MARR_2"/>
    <property type="match status" value="1"/>
</dbReference>
<proteinExistence type="predicted"/>
<dbReference type="Proteomes" id="UP000267535">
    <property type="component" value="Unassembled WGS sequence"/>
</dbReference>
<dbReference type="OrthoDB" id="8906692at2"/>
<reference evidence="5 6" key="1">
    <citation type="submission" date="2018-11" db="EMBL/GenBank/DDBJ databases">
        <title>The draft genome sequence of Amphritea balenae JAMM 1525T.</title>
        <authorList>
            <person name="Fang Z."/>
            <person name="Zhang Y."/>
            <person name="Han X."/>
        </authorList>
    </citation>
    <scope>NUCLEOTIDE SEQUENCE [LARGE SCALE GENOMIC DNA]</scope>
    <source>
        <strain evidence="5 6">JAMM 1525</strain>
    </source>
</reference>
<evidence type="ECO:0000259" key="4">
    <source>
        <dbReference type="PROSITE" id="PS50995"/>
    </source>
</evidence>
<keyword evidence="1" id="KW-0805">Transcription regulation</keyword>
<evidence type="ECO:0000256" key="2">
    <source>
        <dbReference type="ARBA" id="ARBA00023125"/>
    </source>
</evidence>
<dbReference type="GO" id="GO:0003677">
    <property type="term" value="F:DNA binding"/>
    <property type="evidence" value="ECO:0007669"/>
    <property type="project" value="UniProtKB-KW"/>
</dbReference>
<dbReference type="SMART" id="SM00347">
    <property type="entry name" value="HTH_MARR"/>
    <property type="match status" value="1"/>
</dbReference>
<accession>A0A3P1SSR7</accession>
<name>A0A3P1SSR7_9GAMM</name>
<dbReference type="InterPro" id="IPR000835">
    <property type="entry name" value="HTH_MarR-typ"/>
</dbReference>
<gene>
    <name evidence="5" type="ORF">EHS89_06775</name>
</gene>
<organism evidence="5 6">
    <name type="scientific">Amphritea balenae</name>
    <dbReference type="NCBI Taxonomy" id="452629"/>
    <lineage>
        <taxon>Bacteria</taxon>
        <taxon>Pseudomonadati</taxon>
        <taxon>Pseudomonadota</taxon>
        <taxon>Gammaproteobacteria</taxon>
        <taxon>Oceanospirillales</taxon>
        <taxon>Oceanospirillaceae</taxon>
        <taxon>Amphritea</taxon>
    </lineage>
</organism>
<dbReference type="InterPro" id="IPR052067">
    <property type="entry name" value="Metal_resp_HTH_trans_reg"/>
</dbReference>
<protein>
    <submittedName>
        <fullName evidence="5">MarR family transcriptional regulator</fullName>
    </submittedName>
</protein>
<dbReference type="PANTHER" id="PTHR35790:SF4">
    <property type="entry name" value="HTH-TYPE TRANSCRIPTIONAL REGULATOR PCHR"/>
    <property type="match status" value="1"/>
</dbReference>
<dbReference type="PANTHER" id="PTHR35790">
    <property type="entry name" value="HTH-TYPE TRANSCRIPTIONAL REGULATOR PCHR"/>
    <property type="match status" value="1"/>
</dbReference>